<gene>
    <name evidence="1" type="ORF">BU204_14830</name>
</gene>
<keyword evidence="2" id="KW-1185">Reference proteome</keyword>
<dbReference type="OrthoDB" id="4763957at2"/>
<evidence type="ECO:0000313" key="2">
    <source>
        <dbReference type="Proteomes" id="UP000185596"/>
    </source>
</evidence>
<name>A0A1Q8CQV4_9PSEU</name>
<evidence type="ECO:0000313" key="1">
    <source>
        <dbReference type="EMBL" id="OLF16741.1"/>
    </source>
</evidence>
<organism evidence="1 2">
    <name type="scientific">Actinophytocola xanthii</name>
    <dbReference type="NCBI Taxonomy" id="1912961"/>
    <lineage>
        <taxon>Bacteria</taxon>
        <taxon>Bacillati</taxon>
        <taxon>Actinomycetota</taxon>
        <taxon>Actinomycetes</taxon>
        <taxon>Pseudonocardiales</taxon>
        <taxon>Pseudonocardiaceae</taxon>
    </lineage>
</organism>
<protein>
    <submittedName>
        <fullName evidence="1">Uncharacterized protein</fullName>
    </submittedName>
</protein>
<sequence>MVEPLAGAGPVDTLAELGQSIAAGDIDSVVANTGLLGVDMIGAFANPIDTLATSAIGWMLEHIPMLRVPLDVTAGNPDAVKNAVQQWNDTALALENIANQQGNSLRTEVPTYLHGDSTSSHEFAAAMNHREAQIRGAALTCAEMASETAKAGADVAVVRGVIRDMLADFAWRTLQWAAAQLAAAPMTLGATSVQMLCRVMEHAADVFRRIIGKLDELVDHLGHLGSRVQQLAHRFDKAVTPRIPVGFREVEGLGPLARKVPLEMAKEDAKLSTTGTATSDDVDAERARQLHERLPTDGETVDWWTKKGQL</sequence>
<accession>A0A1Q8CQV4</accession>
<proteinExistence type="predicted"/>
<comment type="caution">
    <text evidence="1">The sequence shown here is derived from an EMBL/GenBank/DDBJ whole genome shotgun (WGS) entry which is preliminary data.</text>
</comment>
<reference evidence="1 2" key="1">
    <citation type="submission" date="2016-12" db="EMBL/GenBank/DDBJ databases">
        <title>The draft genome sequence of Actinophytocola sp. 11-183.</title>
        <authorList>
            <person name="Wang W."/>
            <person name="Yuan L."/>
        </authorList>
    </citation>
    <scope>NUCLEOTIDE SEQUENCE [LARGE SCALE GENOMIC DNA]</scope>
    <source>
        <strain evidence="1 2">11-183</strain>
    </source>
</reference>
<dbReference type="RefSeq" id="WP_075126251.1">
    <property type="nucleotide sequence ID" value="NZ_MSIE01000025.1"/>
</dbReference>
<dbReference type="STRING" id="1912961.BU204_14830"/>
<dbReference type="EMBL" id="MSIE01000025">
    <property type="protein sequence ID" value="OLF16741.1"/>
    <property type="molecule type" value="Genomic_DNA"/>
</dbReference>
<dbReference type="Proteomes" id="UP000185596">
    <property type="component" value="Unassembled WGS sequence"/>
</dbReference>
<dbReference type="AlphaFoldDB" id="A0A1Q8CQV4"/>